<dbReference type="Proteomes" id="UP000276309">
    <property type="component" value="Chromosome"/>
</dbReference>
<dbReference type="KEGG" id="emar:D1013_14335"/>
<evidence type="ECO:0000313" key="2">
    <source>
        <dbReference type="EMBL" id="AYN68474.1"/>
    </source>
</evidence>
<feature type="signal peptide" evidence="1">
    <location>
        <begin position="1"/>
        <end position="27"/>
    </location>
</feature>
<sequence>MFPKKMRHVLLALLLISFSVVGTTAIANPKVYTLISEVAEKVKDAVSLEKTSQRETESKFLVNTQKNKKSGKAVSAPMFTTIIQGADETVSCTNDGATVARFILCGDSDDRNITLSGGPYGSVSWQQLTGATPNTNVECPDYTSAYTEVHNGSSFNLDASTISAANGAEFRVQVNGGQYYYFEVVKSTITQTYTKKDFVCNNPGRIEITGLPNSYQFRIREGANPFGPYQSSSIFDNLNPGLYQVQARLNISGQVCEYLYEVIEIEEVEIEIDVTFTNPVCSGETGSIDVTVNPEVPGPYVYTLLDENGAEIEFTSTISSNTYTFGAVSEGTYAVKVETNDCHEDIPNGIPAPIQYTDVNGNPITVGVGLSPIEVITDTNGMSFGCSTITSVDIDVTPSGGSGNYSYTVSDGGNSGGFFTGTNSYTVTSPGTYTFYITDDQGCTAEKSEYVAELDPPDVTAGPITGTCTNGGGKVDFAINDPRGFNLEFRATNNAGDPFTTSSTIPVADGTYNIVEVRYSQGAFSCVLALPSVTVTSEGGLNGSASLTQDYTCNNGGAIIDFAPASGGSGSGYEYSIDNTNFQSGTSFTGLASGTYIPYIRDDSGCYQALSPITVSEPVPPTAINFVQDNLDCATGTSRVTIDVQPAGFPVAQYEIISSNPATALPPAQASNVFNGLNLDTSYQFEITDTDGCTYTASFTTGGISTIRARVKSGGDRRVCPAATDGDGAFLVDGFATDYDYVVNRTAPTAAIITSGTNSSAFEIPISGLGAGTYEITVTDNDTNCTSTASFDVEEAATPLSITADVTDMSCQNNNIGRVRANAAGGFGSYRYELQWPSPPGTLQGPKTGRTFGSLTAEGTYTLTVIDSEGCTASTTFTLTSVTAPSISFDSADYCYSATNDAEITVSSTAGSAPLTSHRYRINGGPLQTPGTPGTYTFTNLVPGNYIIQVVDGNDCIAQTTSVRIPPQIQVNLDLVTEIPCGGDGEMEVTVSGGDISTLSSTSYTIYKDGIAVPGQTGINIPSNPFNYTVPYGEHGVYTVEVTDNNSCTNTSEGLTFAEPTNIAATERIVGPSCGDPNSGFVEIIPTVSSGVPPFEVVFAPAGTLVPDPNNPDPTNTYNFSSQTVYSGLAAGNYEYLVKDSRDCITAVTPVTVTTDPNPTPDATVAPIDATCTSGDLSGGVTVSLPTPGVQNYTVIIEDNFGNPYVTQNNVTDADFPLSVTDPSLIPGDYQVIIIDSRGCNDIEPVTIGTTNLDIIPTYPTPPAFCTPGGSTVCVEIVNGTGPYEIRLADPDPLVGWVSPNTTATNHCFSNLLWGASYTVEVRDTSTGCTYQEVITLPNGPGSAVDLTVDGATCRNGDVGINYNITSGTAPYDVIITNLETGEEVYNVTNSSLTALASDLTVPQGRYGISVEDANGCSSGDEDEAVINMPRVDIIDNQNANCNALGQLTVRGSGGTPFATGSPYLYAYVPAGTPVDTDGTLTPADPSDDFSDASTVSLPGSLAPGTDYDIWVIDANNCSYRVSAAVIQLNPDLPAPTISVDNQCDVTTPSGGFQITLEMPGHIETPTFTLNGVSQTPAYTPGTPTQAIFFVNNIGSYPVHVIDANGCDVDDVAEVFQVLSASGGFSTEPSCEESDGVVTITANGGSGDFTYVLTGTDMFGSPVSITDPDNDGIFPNIPPGDYQVEVTDNQVDDGVNNCTFLVDDILRTAPTSPIIDDTGASDVSCNGVGDGSISASLQAGTDIDGIREFNLYTTTLASMPSGLDTSGRTGTNASGTFLNLTPGTYVIEVVTDRSCFDREEVVINEPPPFEIDVTAGTLVCNPAANQFSTTNVTASIVGGNVGNGGPYGYKLDLADSYQSSPTFEIVDTGSDQVITIYAIDSNGCEFSDSVTVLAPNTVTATITQISPMDCENPERIRIDVTGSTNFIIEDQGFSVTPVSSVSQPSGSFVEFDLPMVAGEYNLQVNDVGGCTYPITAYVVAEPILPTVSISQNDPVGCFGATDGELTIDVSGYTGVYEYFVYAANDPGFSGGSFGTPVAGNSTGTIDTAVDGNPAVITGLEGGNLRVVIREMGMTASACNVFSNMTTVQMPNEQLLITTMDEVGRVGCNDDLGEIIVSTQGGWDNAPYEYRLEYENPVGSGFAPHSNAAYATFAANGSNDRFTGLSSGNYRVIVRDTEGCEHSEELELLPVAQIDAEAIITRELECPQGNDAVIVAVEPGTTNPGAIGGVPGAGYQYRLLHLGSSDNTDVVSSTGYQSDPEFVGTAGTGVIPGGWYAVEVVSTMNCSFVTPPVQVIPPPPINPVLIQTSVPACGNIATMMIRVNNPQGGTYEYSVNNSGGPWLPIDETDVNGLPVKTNIPGTIGNSYRFEVRKVGGLSSCLARKTNGITITDAEPLSLDPTSPTFDVSCAYEVDGRIEAVANGGTGIYEFRIYNSDPGSDAFVAESLPTYNNLPMQDFGTFENLDAGDYWISVISRANCGVVQGPFTIAPAEPVTIDYSSTPTSCFGESDGTITMEVTSATPGLVKFAIEPNLSEFFSDPDNPLTYTFTDLAANTPSNPSYTVLAQDAEGCPQTFEIVVTEPDELEVTDVVTSPETCIGFADGTAQITIAGGTPFVDPVTFETYYETRVIGPNSDGTEVFERNDNLFFDNLIGGETYIVFIQDANLCDTDVLIPIEIGVDLTAEPIVQYGCEGIFPNSTARVEMQDSSVLPDLLFALNPVDPTDAITSLATTDREWGDLPAGDYTVYIYHENGCTNFVEFSIEGYDPLTLTAEKTGPNEITAMAEGGFGGYEFFFNGQSYGDVGIYTTTDSGTVEIRVVDDNGCEAVAAIPFEFTGMLEIPNFFSPNGDNENDFWAPGNRDFFPNIEVIIYDRYGRVVAELDQVSKWDGTYEGKELPTGDYWYVVNQNDDRDIRYVGHFTLYR</sequence>
<dbReference type="NCBIfam" id="TIGR04131">
    <property type="entry name" value="Bac_Flav_CTERM"/>
    <property type="match status" value="1"/>
</dbReference>
<dbReference type="InterPro" id="IPR025667">
    <property type="entry name" value="SprB_repeat"/>
</dbReference>
<dbReference type="RefSeq" id="WP_121849487.1">
    <property type="nucleotide sequence ID" value="NZ_CP032050.1"/>
</dbReference>
<dbReference type="OrthoDB" id="607469at2"/>
<dbReference type="Pfam" id="PF13585">
    <property type="entry name" value="CHU_C"/>
    <property type="match status" value="1"/>
</dbReference>
<protein>
    <submittedName>
        <fullName evidence="2">Gliding motility-associated C-terminal domain-containing protein</fullName>
    </submittedName>
</protein>
<evidence type="ECO:0000256" key="1">
    <source>
        <dbReference type="SAM" id="SignalP"/>
    </source>
</evidence>
<accession>A0A3G2L891</accession>
<name>A0A3G2L891_9FLAO</name>
<keyword evidence="1" id="KW-0732">Signal</keyword>
<proteinExistence type="predicted"/>
<dbReference type="Pfam" id="PF13573">
    <property type="entry name" value="SprB"/>
    <property type="match status" value="2"/>
</dbReference>
<keyword evidence="3" id="KW-1185">Reference proteome</keyword>
<organism evidence="2 3">
    <name type="scientific">Euzebyella marina</name>
    <dbReference type="NCBI Taxonomy" id="1761453"/>
    <lineage>
        <taxon>Bacteria</taxon>
        <taxon>Pseudomonadati</taxon>
        <taxon>Bacteroidota</taxon>
        <taxon>Flavobacteriia</taxon>
        <taxon>Flavobacteriales</taxon>
        <taxon>Flavobacteriaceae</taxon>
        <taxon>Euzebyella</taxon>
    </lineage>
</organism>
<feature type="chain" id="PRO_5018293232" evidence="1">
    <location>
        <begin position="28"/>
        <end position="2922"/>
    </location>
</feature>
<evidence type="ECO:0000313" key="3">
    <source>
        <dbReference type="Proteomes" id="UP000276309"/>
    </source>
</evidence>
<reference evidence="2 3" key="1">
    <citation type="submission" date="2018-08" db="EMBL/GenBank/DDBJ databases">
        <title>The reduced genetic potential of extracellular carbohydrate catabolism in Euzebyella marina RN62, a Flavobacteriia bacterium isolated from the hadal water.</title>
        <authorList>
            <person name="Xue C."/>
        </authorList>
    </citation>
    <scope>NUCLEOTIDE SEQUENCE [LARGE SCALE GENOMIC DNA]</scope>
    <source>
        <strain evidence="2 3">RN62</strain>
    </source>
</reference>
<dbReference type="InterPro" id="IPR026341">
    <property type="entry name" value="T9SS_type_B"/>
</dbReference>
<gene>
    <name evidence="2" type="ORF">D1013_14335</name>
</gene>
<dbReference type="EMBL" id="CP032050">
    <property type="protein sequence ID" value="AYN68474.1"/>
    <property type="molecule type" value="Genomic_DNA"/>
</dbReference>